<dbReference type="AlphaFoldDB" id="A0A091GK94"/>
<feature type="non-terminal residue" evidence="1">
    <location>
        <position position="1"/>
    </location>
</feature>
<proteinExistence type="predicted"/>
<keyword evidence="2" id="KW-1185">Reference proteome</keyword>
<dbReference type="Proteomes" id="UP000053760">
    <property type="component" value="Unassembled WGS sequence"/>
</dbReference>
<reference evidence="1 2" key="1">
    <citation type="submission" date="2014-04" db="EMBL/GenBank/DDBJ databases">
        <title>Genome evolution of avian class.</title>
        <authorList>
            <person name="Zhang G."/>
            <person name="Li C."/>
        </authorList>
    </citation>
    <scope>NUCLEOTIDE SEQUENCE [LARGE SCALE GENOMIC DNA]</scope>
    <source>
        <strain evidence="1">BGI_N303</strain>
    </source>
</reference>
<protein>
    <submittedName>
        <fullName evidence="1">Uncharacterized protein</fullName>
    </submittedName>
</protein>
<sequence length="69" mass="7603">VTITDNKNLTNNVTKYLLQALSPQNASLGKWHVEESENCSSINTIVLSGTENKANWTSPESNITSVQIR</sequence>
<feature type="non-terminal residue" evidence="1">
    <location>
        <position position="69"/>
    </location>
</feature>
<gene>
    <name evidence="1" type="ORF">N303_11345</name>
</gene>
<dbReference type="EMBL" id="KL448318">
    <property type="protein sequence ID" value="KFO82785.1"/>
    <property type="molecule type" value="Genomic_DNA"/>
</dbReference>
<organism evidence="1 2">
    <name type="scientific">Cuculus canorus</name>
    <name type="common">Common cuckoo</name>
    <dbReference type="NCBI Taxonomy" id="55661"/>
    <lineage>
        <taxon>Eukaryota</taxon>
        <taxon>Metazoa</taxon>
        <taxon>Chordata</taxon>
        <taxon>Craniata</taxon>
        <taxon>Vertebrata</taxon>
        <taxon>Euteleostomi</taxon>
        <taxon>Archelosauria</taxon>
        <taxon>Archosauria</taxon>
        <taxon>Dinosauria</taxon>
        <taxon>Saurischia</taxon>
        <taxon>Theropoda</taxon>
        <taxon>Coelurosauria</taxon>
        <taxon>Aves</taxon>
        <taxon>Neognathae</taxon>
        <taxon>Neoaves</taxon>
        <taxon>Otidimorphae</taxon>
        <taxon>Cuculiformes</taxon>
        <taxon>Cuculidae</taxon>
        <taxon>Cuculus</taxon>
    </lineage>
</organism>
<evidence type="ECO:0000313" key="2">
    <source>
        <dbReference type="Proteomes" id="UP000053760"/>
    </source>
</evidence>
<accession>A0A091GK94</accession>
<name>A0A091GK94_CUCCA</name>
<evidence type="ECO:0000313" key="1">
    <source>
        <dbReference type="EMBL" id="KFO82785.1"/>
    </source>
</evidence>